<dbReference type="Pfam" id="PF07872">
    <property type="entry name" value="DUF1659"/>
    <property type="match status" value="1"/>
</dbReference>
<evidence type="ECO:0000259" key="1">
    <source>
        <dbReference type="Pfam" id="PF07872"/>
    </source>
</evidence>
<accession>A0A9D1QPP3</accession>
<reference evidence="2" key="1">
    <citation type="journal article" date="2021" name="PeerJ">
        <title>Extensive microbial diversity within the chicken gut microbiome revealed by metagenomics and culture.</title>
        <authorList>
            <person name="Gilroy R."/>
            <person name="Ravi A."/>
            <person name="Getino M."/>
            <person name="Pursley I."/>
            <person name="Horton D.L."/>
            <person name="Alikhan N.F."/>
            <person name="Baker D."/>
            <person name="Gharbi K."/>
            <person name="Hall N."/>
            <person name="Watson M."/>
            <person name="Adriaenssens E.M."/>
            <person name="Foster-Nyarko E."/>
            <person name="Jarju S."/>
            <person name="Secka A."/>
            <person name="Antonio M."/>
            <person name="Oren A."/>
            <person name="Chaudhuri R.R."/>
            <person name="La Ragione R."/>
            <person name="Hildebrand F."/>
            <person name="Pallen M.J."/>
        </authorList>
    </citation>
    <scope>NUCLEOTIDE SEQUENCE</scope>
    <source>
        <strain evidence="2">ChiHejej3B27-2180</strain>
    </source>
</reference>
<sequence length="67" mass="7304">MNNSEFKSAKLRLEMSGMGNKNKTILTFNNMVESPTSDGIAAFQTMIETLTTGTVEAKQCVVTSQLD</sequence>
<dbReference type="EMBL" id="DXGK01000107">
    <property type="protein sequence ID" value="HIW70728.1"/>
    <property type="molecule type" value="Genomic_DNA"/>
</dbReference>
<name>A0A9D1QPP3_9LACO</name>
<evidence type="ECO:0000313" key="3">
    <source>
        <dbReference type="Proteomes" id="UP000886878"/>
    </source>
</evidence>
<reference evidence="2" key="2">
    <citation type="submission" date="2021-04" db="EMBL/GenBank/DDBJ databases">
        <authorList>
            <person name="Gilroy R."/>
        </authorList>
    </citation>
    <scope>NUCLEOTIDE SEQUENCE</scope>
    <source>
        <strain evidence="2">ChiHejej3B27-2180</strain>
    </source>
</reference>
<dbReference type="AlphaFoldDB" id="A0A9D1QPP3"/>
<protein>
    <recommendedName>
        <fullName evidence="1">DUF1659 domain-containing protein</fullName>
    </recommendedName>
</protein>
<feature type="domain" description="DUF1659" evidence="1">
    <location>
        <begin position="2"/>
        <end position="66"/>
    </location>
</feature>
<gene>
    <name evidence="2" type="ORF">H9876_05110</name>
</gene>
<proteinExistence type="predicted"/>
<comment type="caution">
    <text evidence="2">The sequence shown here is derived from an EMBL/GenBank/DDBJ whole genome shotgun (WGS) entry which is preliminary data.</text>
</comment>
<evidence type="ECO:0000313" key="2">
    <source>
        <dbReference type="EMBL" id="HIW70728.1"/>
    </source>
</evidence>
<organism evidence="2 3">
    <name type="scientific">Candidatus Limosilactobacillus merdipullorum</name>
    <dbReference type="NCBI Taxonomy" id="2838653"/>
    <lineage>
        <taxon>Bacteria</taxon>
        <taxon>Bacillati</taxon>
        <taxon>Bacillota</taxon>
        <taxon>Bacilli</taxon>
        <taxon>Lactobacillales</taxon>
        <taxon>Lactobacillaceae</taxon>
        <taxon>Limosilactobacillus</taxon>
    </lineage>
</organism>
<dbReference type="InterPro" id="IPR012454">
    <property type="entry name" value="DUF1659"/>
</dbReference>
<dbReference type="Proteomes" id="UP000886878">
    <property type="component" value="Unassembled WGS sequence"/>
</dbReference>